<dbReference type="Proteomes" id="UP001218188">
    <property type="component" value="Unassembled WGS sequence"/>
</dbReference>
<comment type="caution">
    <text evidence="2">The sequence shown here is derived from an EMBL/GenBank/DDBJ whole genome shotgun (WGS) entry which is preliminary data.</text>
</comment>
<accession>A0AAD6X925</accession>
<dbReference type="PANTHER" id="PTHR37475">
    <property type="entry name" value="ZYGOTE-SPECIFIC CLASS V COPY B GENE PROTEIN"/>
    <property type="match status" value="1"/>
</dbReference>
<dbReference type="EMBL" id="JARJCM010000042">
    <property type="protein sequence ID" value="KAJ7036624.1"/>
    <property type="molecule type" value="Genomic_DNA"/>
</dbReference>
<dbReference type="AlphaFoldDB" id="A0AAD6X925"/>
<keyword evidence="3" id="KW-1185">Reference proteome</keyword>
<name>A0AAD6X925_9AGAR</name>
<evidence type="ECO:0000313" key="2">
    <source>
        <dbReference type="EMBL" id="KAJ7036624.1"/>
    </source>
</evidence>
<gene>
    <name evidence="2" type="ORF">C8F04DRAFT_1394200</name>
</gene>
<dbReference type="PANTHER" id="PTHR37475:SF1">
    <property type="entry name" value="ZYGOTE-SPECIFIC PROTEIN"/>
    <property type="match status" value="1"/>
</dbReference>
<reference evidence="2" key="1">
    <citation type="submission" date="2023-03" db="EMBL/GenBank/DDBJ databases">
        <title>Massive genome expansion in bonnet fungi (Mycena s.s.) driven by repeated elements and novel gene families across ecological guilds.</title>
        <authorList>
            <consortium name="Lawrence Berkeley National Laboratory"/>
            <person name="Harder C.B."/>
            <person name="Miyauchi S."/>
            <person name="Viragh M."/>
            <person name="Kuo A."/>
            <person name="Thoen E."/>
            <person name="Andreopoulos B."/>
            <person name="Lu D."/>
            <person name="Skrede I."/>
            <person name="Drula E."/>
            <person name="Henrissat B."/>
            <person name="Morin E."/>
            <person name="Kohler A."/>
            <person name="Barry K."/>
            <person name="LaButti K."/>
            <person name="Morin E."/>
            <person name="Salamov A."/>
            <person name="Lipzen A."/>
            <person name="Mereny Z."/>
            <person name="Hegedus B."/>
            <person name="Baldrian P."/>
            <person name="Stursova M."/>
            <person name="Weitz H."/>
            <person name="Taylor A."/>
            <person name="Grigoriev I.V."/>
            <person name="Nagy L.G."/>
            <person name="Martin F."/>
            <person name="Kauserud H."/>
        </authorList>
    </citation>
    <scope>NUCLEOTIDE SEQUENCE</scope>
    <source>
        <strain evidence="2">CBHHK200</strain>
    </source>
</reference>
<keyword evidence="1" id="KW-0732">Signal</keyword>
<feature type="signal peptide" evidence="1">
    <location>
        <begin position="1"/>
        <end position="21"/>
    </location>
</feature>
<sequence length="121" mass="12385">MRTFEILFAILLAVRLPLVQGDKVKDEVAYGLCQTGCNNITVACYSAAGLVFGTVIADADAPVAALACNKALSECSSNCTTVQALEPIADADAPIAALACNKALSECSSNCTTVQALEPSA</sequence>
<evidence type="ECO:0000256" key="1">
    <source>
        <dbReference type="SAM" id="SignalP"/>
    </source>
</evidence>
<protein>
    <submittedName>
        <fullName evidence="2">Uncharacterized protein</fullName>
    </submittedName>
</protein>
<proteinExistence type="predicted"/>
<organism evidence="2 3">
    <name type="scientific">Mycena alexandri</name>
    <dbReference type="NCBI Taxonomy" id="1745969"/>
    <lineage>
        <taxon>Eukaryota</taxon>
        <taxon>Fungi</taxon>
        <taxon>Dikarya</taxon>
        <taxon>Basidiomycota</taxon>
        <taxon>Agaricomycotina</taxon>
        <taxon>Agaricomycetes</taxon>
        <taxon>Agaricomycetidae</taxon>
        <taxon>Agaricales</taxon>
        <taxon>Marasmiineae</taxon>
        <taxon>Mycenaceae</taxon>
        <taxon>Mycena</taxon>
    </lineage>
</organism>
<evidence type="ECO:0000313" key="3">
    <source>
        <dbReference type="Proteomes" id="UP001218188"/>
    </source>
</evidence>
<feature type="chain" id="PRO_5042258037" evidence="1">
    <location>
        <begin position="22"/>
        <end position="121"/>
    </location>
</feature>